<sequence>MRPSGLADAVLRRYSGQLTSLQIRWARELLSYLHHFCTEIFTDLVMLCGPPVADAKADLPVGSSEEYGSKEFQTQHRSPTNKDRLLDYLPANWTTWQQNLGVSFHF</sequence>
<keyword evidence="2" id="KW-1185">Reference proteome</keyword>
<proteinExistence type="predicted"/>
<accession>A0A3S5FFM4</accession>
<dbReference type="AlphaFoldDB" id="A0A3S5FFM4"/>
<name>A0A3S5FFM4_9PLAT</name>
<comment type="caution">
    <text evidence="1">The sequence shown here is derived from an EMBL/GenBank/DDBJ whole genome shotgun (WGS) entry which is preliminary data.</text>
</comment>
<reference evidence="1" key="1">
    <citation type="submission" date="2018-11" db="EMBL/GenBank/DDBJ databases">
        <authorList>
            <consortium name="Pathogen Informatics"/>
        </authorList>
    </citation>
    <scope>NUCLEOTIDE SEQUENCE</scope>
</reference>
<protein>
    <submittedName>
        <fullName evidence="1">Uncharacterized protein</fullName>
    </submittedName>
</protein>
<evidence type="ECO:0000313" key="1">
    <source>
        <dbReference type="EMBL" id="VEL32703.1"/>
    </source>
</evidence>
<organism evidence="1 2">
    <name type="scientific">Protopolystoma xenopodis</name>
    <dbReference type="NCBI Taxonomy" id="117903"/>
    <lineage>
        <taxon>Eukaryota</taxon>
        <taxon>Metazoa</taxon>
        <taxon>Spiralia</taxon>
        <taxon>Lophotrochozoa</taxon>
        <taxon>Platyhelminthes</taxon>
        <taxon>Monogenea</taxon>
        <taxon>Polyopisthocotylea</taxon>
        <taxon>Polystomatidea</taxon>
        <taxon>Polystomatidae</taxon>
        <taxon>Protopolystoma</taxon>
    </lineage>
</organism>
<evidence type="ECO:0000313" key="2">
    <source>
        <dbReference type="Proteomes" id="UP000784294"/>
    </source>
</evidence>
<dbReference type="Proteomes" id="UP000784294">
    <property type="component" value="Unassembled WGS sequence"/>
</dbReference>
<dbReference type="EMBL" id="CAAALY010244533">
    <property type="protein sequence ID" value="VEL32703.1"/>
    <property type="molecule type" value="Genomic_DNA"/>
</dbReference>
<gene>
    <name evidence="1" type="ORF">PXEA_LOCUS26143</name>
</gene>